<comment type="caution">
    <text evidence="2">The sequence shown here is derived from an EMBL/GenBank/DDBJ whole genome shotgun (WGS) entry which is preliminary data.</text>
</comment>
<evidence type="ECO:0000313" key="2">
    <source>
        <dbReference type="EMBL" id="CAF1313098.1"/>
    </source>
</evidence>
<keyword evidence="1" id="KW-0472">Membrane</keyword>
<evidence type="ECO:0000313" key="3">
    <source>
        <dbReference type="EMBL" id="CAF1581143.1"/>
    </source>
</evidence>
<dbReference type="EMBL" id="CAJNOM010000952">
    <property type="protein sequence ID" value="CAF1581143.1"/>
    <property type="molecule type" value="Genomic_DNA"/>
</dbReference>
<reference evidence="2" key="1">
    <citation type="submission" date="2021-02" db="EMBL/GenBank/DDBJ databases">
        <authorList>
            <person name="Nowell W R."/>
        </authorList>
    </citation>
    <scope>NUCLEOTIDE SEQUENCE</scope>
</reference>
<keyword evidence="4" id="KW-1185">Reference proteome</keyword>
<dbReference type="OrthoDB" id="10023534at2759"/>
<dbReference type="AlphaFoldDB" id="A0A815ELD8"/>
<sequence length="142" mass="16228">MANNNNNRSLEQPVSSFADQRTISVIEPMTLHYQPNRQASSTTNKIFGVTIFILIIILLAYIFFHGQITDTKLSRLTNSVSNSNDLKEVFQDMNRSLKSIELLLMTQKKSNIDIILNGKDLHQFASNPTVLNEFLRKTKEQL</sequence>
<keyword evidence="1" id="KW-1133">Transmembrane helix</keyword>
<evidence type="ECO:0000256" key="1">
    <source>
        <dbReference type="SAM" id="Phobius"/>
    </source>
</evidence>
<organism evidence="2 5">
    <name type="scientific">Adineta steineri</name>
    <dbReference type="NCBI Taxonomy" id="433720"/>
    <lineage>
        <taxon>Eukaryota</taxon>
        <taxon>Metazoa</taxon>
        <taxon>Spiralia</taxon>
        <taxon>Gnathifera</taxon>
        <taxon>Rotifera</taxon>
        <taxon>Eurotatoria</taxon>
        <taxon>Bdelloidea</taxon>
        <taxon>Adinetida</taxon>
        <taxon>Adinetidae</taxon>
        <taxon>Adineta</taxon>
    </lineage>
</organism>
<protein>
    <submittedName>
        <fullName evidence="2">Uncharacterized protein</fullName>
    </submittedName>
</protein>
<feature type="transmembrane region" description="Helical" evidence="1">
    <location>
        <begin position="46"/>
        <end position="64"/>
    </location>
</feature>
<name>A0A815ELD8_9BILA</name>
<gene>
    <name evidence="2" type="ORF">BJG266_LOCUS32925</name>
    <name evidence="3" type="ORF">QVE165_LOCUS50050</name>
</gene>
<dbReference type="Proteomes" id="UP000663832">
    <property type="component" value="Unassembled WGS sequence"/>
</dbReference>
<evidence type="ECO:0000313" key="4">
    <source>
        <dbReference type="Proteomes" id="UP000663832"/>
    </source>
</evidence>
<proteinExistence type="predicted"/>
<evidence type="ECO:0000313" key="5">
    <source>
        <dbReference type="Proteomes" id="UP000663877"/>
    </source>
</evidence>
<dbReference type="EMBL" id="CAJNOI010000590">
    <property type="protein sequence ID" value="CAF1313098.1"/>
    <property type="molecule type" value="Genomic_DNA"/>
</dbReference>
<dbReference type="Proteomes" id="UP000663877">
    <property type="component" value="Unassembled WGS sequence"/>
</dbReference>
<accession>A0A815ELD8</accession>
<keyword evidence="1" id="KW-0812">Transmembrane</keyword>